<accession>A0A387BD87</accession>
<evidence type="ECO:0000313" key="1">
    <source>
        <dbReference type="EMBL" id="AYG00458.1"/>
    </source>
</evidence>
<dbReference type="RefSeq" id="WP_120771846.1">
    <property type="nucleotide sequence ID" value="NZ_CP032627.1"/>
</dbReference>
<organism evidence="1 2">
    <name type="scientific">Lactococcus allomyrinae</name>
    <dbReference type="NCBI Taxonomy" id="2419773"/>
    <lineage>
        <taxon>Bacteria</taxon>
        <taxon>Bacillati</taxon>
        <taxon>Bacillota</taxon>
        <taxon>Bacilli</taxon>
        <taxon>Lactobacillales</taxon>
        <taxon>Streptococcaceae</taxon>
        <taxon>Lactococcus</taxon>
    </lineage>
</organism>
<dbReference type="OrthoDB" id="5124454at2"/>
<evidence type="ECO:0000313" key="2">
    <source>
        <dbReference type="Proteomes" id="UP000269374"/>
    </source>
</evidence>
<dbReference type="InterPro" id="IPR025233">
    <property type="entry name" value="DUF4176"/>
</dbReference>
<reference evidence="1 2" key="1">
    <citation type="submission" date="2018-09" db="EMBL/GenBank/DDBJ databases">
        <title>Genome sequencing of strain 1JSPR-7.</title>
        <authorList>
            <person name="Heo J."/>
            <person name="Kim S.-J."/>
            <person name="Kwon S.-W."/>
        </authorList>
    </citation>
    <scope>NUCLEOTIDE SEQUENCE [LARGE SCALE GENOMIC DNA]</scope>
    <source>
        <strain evidence="1 2">1JSPR-7</strain>
    </source>
</reference>
<dbReference type="Pfam" id="PF13780">
    <property type="entry name" value="DUF4176"/>
    <property type="match status" value="1"/>
</dbReference>
<name>A0A387BD87_9LACT</name>
<sequence length="119" mass="13785">MLSIGSIVYLKDGTRKLMILNRGPLIESEAGTQMFDYSGCTYPSGLEPEQVFYFNDENIDKVVFEGYHDEEEERFQEIYQSWKKENPNIKRGEVLKPIQNMNISEKGKVSNNDDQSFGF</sequence>
<dbReference type="EMBL" id="CP032627">
    <property type="protein sequence ID" value="AYG00458.1"/>
    <property type="molecule type" value="Genomic_DNA"/>
</dbReference>
<gene>
    <name evidence="1" type="ORF">D7I46_04760</name>
</gene>
<dbReference type="Proteomes" id="UP000269374">
    <property type="component" value="Chromosome"/>
</dbReference>
<dbReference type="AlphaFoldDB" id="A0A387BD87"/>
<keyword evidence="2" id="KW-1185">Reference proteome</keyword>
<dbReference type="KEGG" id="lact:D7I46_04760"/>
<protein>
    <submittedName>
        <fullName evidence="1">DUF4176 domain-containing protein</fullName>
    </submittedName>
</protein>
<proteinExistence type="predicted"/>